<protein>
    <submittedName>
        <fullName evidence="1">Uncharacterized protein</fullName>
    </submittedName>
</protein>
<gene>
    <name evidence="1" type="ORF">RJT34_31396</name>
</gene>
<name>A0AAN9I3J1_CLITE</name>
<reference evidence="1 2" key="1">
    <citation type="submission" date="2024-01" db="EMBL/GenBank/DDBJ databases">
        <title>The genomes of 5 underutilized Papilionoideae crops provide insights into root nodulation and disease resistance.</title>
        <authorList>
            <person name="Yuan L."/>
        </authorList>
    </citation>
    <scope>NUCLEOTIDE SEQUENCE [LARGE SCALE GENOMIC DNA]</scope>
    <source>
        <strain evidence="1">LY-2023</strain>
        <tissue evidence="1">Leaf</tissue>
    </source>
</reference>
<evidence type="ECO:0000313" key="1">
    <source>
        <dbReference type="EMBL" id="KAK7263799.1"/>
    </source>
</evidence>
<sequence>MIILLQSCYEYEEIFIFIVETEALRYTYFDTMKRGRGLCTSSLLYPVSFKCNGAGLFIRTYLFVQNNRNRGG</sequence>
<evidence type="ECO:0000313" key="2">
    <source>
        <dbReference type="Proteomes" id="UP001359559"/>
    </source>
</evidence>
<dbReference type="EMBL" id="JAYKXN010000008">
    <property type="protein sequence ID" value="KAK7263799.1"/>
    <property type="molecule type" value="Genomic_DNA"/>
</dbReference>
<keyword evidence="2" id="KW-1185">Reference proteome</keyword>
<dbReference type="AlphaFoldDB" id="A0AAN9I3J1"/>
<accession>A0AAN9I3J1</accession>
<organism evidence="1 2">
    <name type="scientific">Clitoria ternatea</name>
    <name type="common">Butterfly pea</name>
    <dbReference type="NCBI Taxonomy" id="43366"/>
    <lineage>
        <taxon>Eukaryota</taxon>
        <taxon>Viridiplantae</taxon>
        <taxon>Streptophyta</taxon>
        <taxon>Embryophyta</taxon>
        <taxon>Tracheophyta</taxon>
        <taxon>Spermatophyta</taxon>
        <taxon>Magnoliopsida</taxon>
        <taxon>eudicotyledons</taxon>
        <taxon>Gunneridae</taxon>
        <taxon>Pentapetalae</taxon>
        <taxon>rosids</taxon>
        <taxon>fabids</taxon>
        <taxon>Fabales</taxon>
        <taxon>Fabaceae</taxon>
        <taxon>Papilionoideae</taxon>
        <taxon>50 kb inversion clade</taxon>
        <taxon>NPAAA clade</taxon>
        <taxon>indigoferoid/millettioid clade</taxon>
        <taxon>Phaseoleae</taxon>
        <taxon>Clitoria</taxon>
    </lineage>
</organism>
<proteinExistence type="predicted"/>
<dbReference type="Proteomes" id="UP001359559">
    <property type="component" value="Unassembled WGS sequence"/>
</dbReference>
<comment type="caution">
    <text evidence="1">The sequence shown here is derived from an EMBL/GenBank/DDBJ whole genome shotgun (WGS) entry which is preliminary data.</text>
</comment>